<accession>A0AAE3Y670</accession>
<dbReference type="AlphaFoldDB" id="A0AAE3Y670"/>
<dbReference type="Proteomes" id="UP001184861">
    <property type="component" value="Unassembled WGS sequence"/>
</dbReference>
<name>A0AAE3Y670_9FLAO</name>
<dbReference type="EMBL" id="JAVDQY010000001">
    <property type="protein sequence ID" value="MDR6525685.1"/>
    <property type="molecule type" value="Genomic_DNA"/>
</dbReference>
<gene>
    <name evidence="1" type="ORF">J2787_001055</name>
</gene>
<organism evidence="1 2">
    <name type="scientific">Chryseobacterium rhizosphaerae</name>
    <dbReference type="NCBI Taxonomy" id="395937"/>
    <lineage>
        <taxon>Bacteria</taxon>
        <taxon>Pseudomonadati</taxon>
        <taxon>Bacteroidota</taxon>
        <taxon>Flavobacteriia</taxon>
        <taxon>Flavobacteriales</taxon>
        <taxon>Weeksellaceae</taxon>
        <taxon>Chryseobacterium group</taxon>
        <taxon>Chryseobacterium</taxon>
    </lineage>
</organism>
<protein>
    <submittedName>
        <fullName evidence="1">Uncharacterized protein</fullName>
    </submittedName>
</protein>
<reference evidence="1" key="1">
    <citation type="submission" date="2023-07" db="EMBL/GenBank/DDBJ databases">
        <title>Sorghum-associated microbial communities from plants grown in Nebraska, USA.</title>
        <authorList>
            <person name="Schachtman D."/>
        </authorList>
    </citation>
    <scope>NUCLEOTIDE SEQUENCE</scope>
    <source>
        <strain evidence="1">DS2360</strain>
    </source>
</reference>
<proteinExistence type="predicted"/>
<evidence type="ECO:0000313" key="2">
    <source>
        <dbReference type="Proteomes" id="UP001184861"/>
    </source>
</evidence>
<comment type="caution">
    <text evidence="1">The sequence shown here is derived from an EMBL/GenBank/DDBJ whole genome shotgun (WGS) entry which is preliminary data.</text>
</comment>
<evidence type="ECO:0000313" key="1">
    <source>
        <dbReference type="EMBL" id="MDR6525685.1"/>
    </source>
</evidence>
<sequence>MPNIKLKNINTQNQLLDDNQFVDFFKASLNWT</sequence>